<dbReference type="OrthoDB" id="7867818at2"/>
<evidence type="ECO:0000313" key="1">
    <source>
        <dbReference type="EMBL" id="PJE35672.1"/>
    </source>
</evidence>
<organism evidence="1 2">
    <name type="scientific">Pseudooceanicola lipolyticus</name>
    <dbReference type="NCBI Taxonomy" id="2029104"/>
    <lineage>
        <taxon>Bacteria</taxon>
        <taxon>Pseudomonadati</taxon>
        <taxon>Pseudomonadota</taxon>
        <taxon>Alphaproteobacteria</taxon>
        <taxon>Rhodobacterales</taxon>
        <taxon>Paracoccaceae</taxon>
        <taxon>Pseudooceanicola</taxon>
    </lineage>
</organism>
<name>A0A2M8IYT0_9RHOB</name>
<dbReference type="Proteomes" id="UP000231553">
    <property type="component" value="Unassembled WGS sequence"/>
</dbReference>
<evidence type="ECO:0000313" key="2">
    <source>
        <dbReference type="Proteomes" id="UP000231553"/>
    </source>
</evidence>
<sequence>MSPIPEHLTAERWMTGVFSARSAATGGVVRRKVRDVERIVGREAFFDEMGRRGWTVVENAGQFVVFCNREPVRRRV</sequence>
<keyword evidence="2" id="KW-1185">Reference proteome</keyword>
<gene>
    <name evidence="1" type="ORF">CVM52_15915</name>
</gene>
<comment type="caution">
    <text evidence="1">The sequence shown here is derived from an EMBL/GenBank/DDBJ whole genome shotgun (WGS) entry which is preliminary data.</text>
</comment>
<dbReference type="RefSeq" id="WP_100163468.1">
    <property type="nucleotide sequence ID" value="NZ_PGTB01000077.1"/>
</dbReference>
<accession>A0A2M8IYT0</accession>
<reference evidence="1 2" key="1">
    <citation type="journal article" date="2018" name="Int. J. Syst. Evol. Microbiol.">
        <title>Pseudooceanicola lipolyticus sp. nov., a marine alphaproteobacterium, reclassification of Oceanicola flagellatus as Pseudooceanicola flagellatus comb. nov. and emended description of the genus Pseudooceanicola.</title>
        <authorList>
            <person name="Huang M.-M."/>
            <person name="Guo L.-L."/>
            <person name="Wu Y.-H."/>
            <person name="Lai Q.-L."/>
            <person name="Shao Z.-Z."/>
            <person name="Wang C.-S."/>
            <person name="Wu M."/>
            <person name="Xu X.-W."/>
        </authorList>
    </citation>
    <scope>NUCLEOTIDE SEQUENCE [LARGE SCALE GENOMIC DNA]</scope>
    <source>
        <strain evidence="1 2">157</strain>
    </source>
</reference>
<keyword evidence="1" id="KW-0413">Isomerase</keyword>
<proteinExistence type="predicted"/>
<dbReference type="EMBL" id="PGTB01000077">
    <property type="protein sequence ID" value="PJE35672.1"/>
    <property type="molecule type" value="Genomic_DNA"/>
</dbReference>
<dbReference type="GO" id="GO:0016853">
    <property type="term" value="F:isomerase activity"/>
    <property type="evidence" value="ECO:0007669"/>
    <property type="project" value="UniProtKB-KW"/>
</dbReference>
<dbReference type="AlphaFoldDB" id="A0A2M8IYT0"/>
<protein>
    <submittedName>
        <fullName evidence="1">N-(5'-phosphoribosyl)anthranilate isomerase</fullName>
    </submittedName>
</protein>